<gene>
    <name evidence="2" type="primary">LOC123449498</name>
</gene>
<dbReference type="Gramene" id="HORVU.MOREX.r3.4HG0401840.1">
    <property type="protein sequence ID" value="HORVU.MOREX.r3.4HG0401840.1.CDS1"/>
    <property type="gene ID" value="HORVU.MOREX.r3.4HG0401840"/>
</dbReference>
<accession>A0A8I6XEP8</accession>
<feature type="compositionally biased region" description="Low complexity" evidence="1">
    <location>
        <begin position="26"/>
        <end position="40"/>
    </location>
</feature>
<feature type="region of interest" description="Disordered" evidence="1">
    <location>
        <begin position="78"/>
        <end position="104"/>
    </location>
</feature>
<feature type="region of interest" description="Disordered" evidence="1">
    <location>
        <begin position="1"/>
        <end position="58"/>
    </location>
</feature>
<dbReference type="SMR" id="A0A8I6XEP8"/>
<evidence type="ECO:0000313" key="2">
    <source>
        <dbReference type="EnsemblPlants" id="HORVU.MOREX.r3.4HG0401840.1.CDS1"/>
    </source>
</evidence>
<dbReference type="EnsemblPlants" id="HORVU.MOREX.r3.4HG0401840.1">
    <property type="protein sequence ID" value="HORVU.MOREX.r3.4HG0401840.1.CDS1"/>
    <property type="gene ID" value="HORVU.MOREX.r3.4HG0401840"/>
</dbReference>
<feature type="compositionally biased region" description="Basic and acidic residues" evidence="1">
    <location>
        <begin position="93"/>
        <end position="104"/>
    </location>
</feature>
<proteinExistence type="predicted"/>
<dbReference type="PANTHER" id="PTHR33879">
    <property type="entry name" value="17.6 KDA CLASS II HEAT SHOCK PROTEIN-RELATED"/>
    <property type="match status" value="1"/>
</dbReference>
<reference evidence="3" key="1">
    <citation type="journal article" date="2012" name="Nature">
        <title>A physical, genetic and functional sequence assembly of the barley genome.</title>
        <authorList>
            <consortium name="The International Barley Genome Sequencing Consortium"/>
            <person name="Mayer K.F."/>
            <person name="Waugh R."/>
            <person name="Brown J.W."/>
            <person name="Schulman A."/>
            <person name="Langridge P."/>
            <person name="Platzer M."/>
            <person name="Fincher G.B."/>
            <person name="Muehlbauer G.J."/>
            <person name="Sato K."/>
            <person name="Close T.J."/>
            <person name="Wise R.P."/>
            <person name="Stein N."/>
        </authorList>
    </citation>
    <scope>NUCLEOTIDE SEQUENCE [LARGE SCALE GENOMIC DNA]</scope>
    <source>
        <strain evidence="3">cv. Morex</strain>
    </source>
</reference>
<dbReference type="CDD" id="cd06464">
    <property type="entry name" value="ACD_sHsps-like"/>
    <property type="match status" value="1"/>
</dbReference>
<dbReference type="RefSeq" id="XP_044982677.1">
    <property type="nucleotide sequence ID" value="XM_045126742.1"/>
</dbReference>
<name>A0A8I6XEP8_HORVV</name>
<dbReference type="KEGG" id="hvg:123449498"/>
<dbReference type="Proteomes" id="UP000011116">
    <property type="component" value="Chromosome 4H"/>
</dbReference>
<keyword evidence="3" id="KW-1185">Reference proteome</keyword>
<sequence>MPRRSTPGRPNSLPSQARGHAHQHCSSSSYRRPRSLSLSDSSRHLPRRSPGLSFPHATQEPCDTAVLWPLASQRTYKSRRPAARKAYASTEEPEGRDKGERDPRIRCLSEDHHLRSYRMGMHQSTTTHGDGPKKVLRRLPHVYSKVLELPLPADADVRAFEGTTALHFFAACGAMGEVRARLVRIYPGVVKVVVVHAGTGDGGEDGDDMELDRWRYRLPEDCCPELAMAGYVDGQLIVTVPKGRGEGGDGAWRCGNGAAGEIGGKLVVVQ</sequence>
<dbReference type="Gramene" id="HORVU.MOREX.r2.4HG0334490.1">
    <property type="protein sequence ID" value="HORVU.MOREX.r2.4HG0334490.1.CDS.1"/>
    <property type="gene ID" value="HORVU.MOREX.r2.4HG0334490"/>
</dbReference>
<evidence type="ECO:0000256" key="1">
    <source>
        <dbReference type="SAM" id="MobiDB-lite"/>
    </source>
</evidence>
<evidence type="ECO:0000313" key="3">
    <source>
        <dbReference type="Proteomes" id="UP000011116"/>
    </source>
</evidence>
<dbReference type="OrthoDB" id="1922291at2759"/>
<dbReference type="PANTHER" id="PTHR33879:SF17">
    <property type="entry name" value="EXPRESSED PROTEIN"/>
    <property type="match status" value="1"/>
</dbReference>
<organism evidence="2 3">
    <name type="scientific">Hordeum vulgare subsp. vulgare</name>
    <name type="common">Domesticated barley</name>
    <dbReference type="NCBI Taxonomy" id="112509"/>
    <lineage>
        <taxon>Eukaryota</taxon>
        <taxon>Viridiplantae</taxon>
        <taxon>Streptophyta</taxon>
        <taxon>Embryophyta</taxon>
        <taxon>Tracheophyta</taxon>
        <taxon>Spermatophyta</taxon>
        <taxon>Magnoliopsida</taxon>
        <taxon>Liliopsida</taxon>
        <taxon>Poales</taxon>
        <taxon>Poaceae</taxon>
        <taxon>BOP clade</taxon>
        <taxon>Pooideae</taxon>
        <taxon>Triticodae</taxon>
        <taxon>Triticeae</taxon>
        <taxon>Hordeinae</taxon>
        <taxon>Hordeum</taxon>
    </lineage>
</organism>
<dbReference type="GeneID" id="123449498"/>
<dbReference type="AlphaFoldDB" id="A0A8I6XEP8"/>
<reference evidence="2" key="2">
    <citation type="submission" date="2020-10" db="EMBL/GenBank/DDBJ databases">
        <authorList>
            <person name="Scholz U."/>
            <person name="Mascher M."/>
            <person name="Fiebig A."/>
        </authorList>
    </citation>
    <scope>NUCLEOTIDE SEQUENCE [LARGE SCALE GENOMIC DNA]</scope>
    <source>
        <strain evidence="2">cv. Morex</strain>
    </source>
</reference>
<reference evidence="2" key="3">
    <citation type="submission" date="2022-01" db="UniProtKB">
        <authorList>
            <consortium name="EnsemblPlants"/>
        </authorList>
    </citation>
    <scope>IDENTIFICATION</scope>
    <source>
        <strain evidence="2">subsp. vulgare</strain>
    </source>
</reference>
<evidence type="ECO:0008006" key="4">
    <source>
        <dbReference type="Google" id="ProtNLM"/>
    </source>
</evidence>
<protein>
    <recommendedName>
        <fullName evidence="4">SHSP domain-containing protein</fullName>
    </recommendedName>
</protein>